<dbReference type="STRING" id="1715693.PH7735_01258"/>
<gene>
    <name evidence="1" type="ORF">PH7735_01258</name>
</gene>
<evidence type="ECO:0000313" key="2">
    <source>
        <dbReference type="Proteomes" id="UP000051870"/>
    </source>
</evidence>
<evidence type="ECO:0000313" key="1">
    <source>
        <dbReference type="EMBL" id="CUJ90509.1"/>
    </source>
</evidence>
<dbReference type="EMBL" id="CYTW01000001">
    <property type="protein sequence ID" value="CUJ90509.1"/>
    <property type="molecule type" value="Genomic_DNA"/>
</dbReference>
<name>A0A0P1I4Z6_9RHOB</name>
<accession>A0A0P1I4Z6</accession>
<proteinExistence type="predicted"/>
<protein>
    <submittedName>
        <fullName evidence="1">Uncharacterized protein</fullName>
    </submittedName>
</protein>
<dbReference type="AlphaFoldDB" id="A0A0P1I4Z6"/>
<reference evidence="2" key="1">
    <citation type="submission" date="2015-09" db="EMBL/GenBank/DDBJ databases">
        <authorList>
            <person name="Rodrigo-Torres Lidia"/>
            <person name="Arahal R.David."/>
        </authorList>
    </citation>
    <scope>NUCLEOTIDE SEQUENCE [LARGE SCALE GENOMIC DNA]</scope>
    <source>
        <strain evidence="2">CECT 7735</strain>
    </source>
</reference>
<organism evidence="1 2">
    <name type="scientific">Shimia thalassica</name>
    <dbReference type="NCBI Taxonomy" id="1715693"/>
    <lineage>
        <taxon>Bacteria</taxon>
        <taxon>Pseudomonadati</taxon>
        <taxon>Pseudomonadota</taxon>
        <taxon>Alphaproteobacteria</taxon>
        <taxon>Rhodobacterales</taxon>
        <taxon>Roseobacteraceae</taxon>
    </lineage>
</organism>
<dbReference type="Proteomes" id="UP000051870">
    <property type="component" value="Unassembled WGS sequence"/>
</dbReference>
<sequence length="126" mass="14453">MTYFMRFQVVGEVAEMLLLEKPERRLLVDISTDAITGDHGIGRRYENRTSFSIRCPLLIDVFRCEVSVGDVIQAAGTFSQTDYVPHKTSYIDTTFLMQDFSKFHQETARFRESHSVHSGSPSTFLH</sequence>
<keyword evidence="2" id="KW-1185">Reference proteome</keyword>
<dbReference type="RefSeq" id="WP_058310403.1">
    <property type="nucleotide sequence ID" value="NZ_CYTW01000001.1"/>
</dbReference>
<dbReference type="GeneID" id="83880320"/>